<feature type="non-terminal residue" evidence="6">
    <location>
        <position position="212"/>
    </location>
</feature>
<reference evidence="6 7" key="1">
    <citation type="submission" date="2024-11" db="EMBL/GenBank/DDBJ databases">
        <title>Chromosome-level genome assembly of the freshwater bivalve Anodonta woodiana.</title>
        <authorList>
            <person name="Chen X."/>
        </authorList>
    </citation>
    <scope>NUCLEOTIDE SEQUENCE [LARGE SCALE GENOMIC DNA]</scope>
    <source>
        <strain evidence="6">MN2024</strain>
        <tissue evidence="6">Gills</tissue>
    </source>
</reference>
<keyword evidence="3 4" id="KW-0472">Membrane</keyword>
<dbReference type="InterPro" id="IPR019498">
    <property type="entry name" value="MENTAL"/>
</dbReference>
<name>A0ABD3TGW2_SINWO</name>
<dbReference type="InterPro" id="IPR051869">
    <property type="entry name" value="STARD3"/>
</dbReference>
<dbReference type="PROSITE" id="PS51439">
    <property type="entry name" value="MENTAL"/>
    <property type="match status" value="1"/>
</dbReference>
<keyword evidence="2 4" id="KW-0812">Transmembrane</keyword>
<sequence length="212" mass="24705">METTLLLIPASEDTAGAGTMHNYQNQPSPPVEQYLNKREPSYRVQNSLQRNVASSSALSVRDVENGRMTSVRRTFCLFVAFDLIFTFILWVIYTKLIGDNTQWNAFYQQVADYNFRKSLFDTVMISAARFTFLILGYALFRLRHWWVIAITTTMTCVYLLGKCFLFEFNDQVFGGKNPLSYVVLIVCFVIAWLETWFLDFKVIPHERKLLRT</sequence>
<dbReference type="EMBL" id="JBJQND010000018">
    <property type="protein sequence ID" value="KAL3836255.1"/>
    <property type="molecule type" value="Genomic_DNA"/>
</dbReference>
<organism evidence="6 7">
    <name type="scientific">Sinanodonta woodiana</name>
    <name type="common">Chinese pond mussel</name>
    <name type="synonym">Anodonta woodiana</name>
    <dbReference type="NCBI Taxonomy" id="1069815"/>
    <lineage>
        <taxon>Eukaryota</taxon>
        <taxon>Metazoa</taxon>
        <taxon>Spiralia</taxon>
        <taxon>Lophotrochozoa</taxon>
        <taxon>Mollusca</taxon>
        <taxon>Bivalvia</taxon>
        <taxon>Autobranchia</taxon>
        <taxon>Heteroconchia</taxon>
        <taxon>Palaeoheterodonta</taxon>
        <taxon>Unionida</taxon>
        <taxon>Unionoidea</taxon>
        <taxon>Unionidae</taxon>
        <taxon>Unioninae</taxon>
        <taxon>Sinanodonta</taxon>
    </lineage>
</organism>
<comment type="subcellular location">
    <subcellularLocation>
        <location evidence="1">Membrane</location>
        <topology evidence="1">Multi-pass membrane protein</topology>
    </subcellularLocation>
</comment>
<feature type="transmembrane region" description="Helical" evidence="4">
    <location>
        <begin position="179"/>
        <end position="198"/>
    </location>
</feature>
<accession>A0ABD3TGW2</accession>
<evidence type="ECO:0000313" key="7">
    <source>
        <dbReference type="Proteomes" id="UP001634394"/>
    </source>
</evidence>
<dbReference type="PANTHER" id="PTHR46121:SF4">
    <property type="entry name" value="STEROIDOGENIC ACUTE REGULATORY PROTEIN-LIKE"/>
    <property type="match status" value="1"/>
</dbReference>
<feature type="transmembrane region" description="Helical" evidence="4">
    <location>
        <begin position="145"/>
        <end position="167"/>
    </location>
</feature>
<dbReference type="PANTHER" id="PTHR46121">
    <property type="entry name" value="STEROIDOGENIC ACUTE REGULATORY PROTEIN-LIKE"/>
    <property type="match status" value="1"/>
</dbReference>
<evidence type="ECO:0000256" key="4">
    <source>
        <dbReference type="SAM" id="Phobius"/>
    </source>
</evidence>
<feature type="transmembrane region" description="Helical" evidence="4">
    <location>
        <begin position="75"/>
        <end position="93"/>
    </location>
</feature>
<evidence type="ECO:0000256" key="1">
    <source>
        <dbReference type="ARBA" id="ARBA00004141"/>
    </source>
</evidence>
<evidence type="ECO:0000313" key="6">
    <source>
        <dbReference type="EMBL" id="KAL3836255.1"/>
    </source>
</evidence>
<evidence type="ECO:0000259" key="5">
    <source>
        <dbReference type="PROSITE" id="PS51439"/>
    </source>
</evidence>
<dbReference type="Pfam" id="PF10457">
    <property type="entry name" value="MENTAL"/>
    <property type="match status" value="1"/>
</dbReference>
<feature type="domain" description="MENTAL" evidence="5">
    <location>
        <begin position="68"/>
        <end position="212"/>
    </location>
</feature>
<feature type="transmembrane region" description="Helical" evidence="4">
    <location>
        <begin position="122"/>
        <end position="140"/>
    </location>
</feature>
<keyword evidence="4" id="KW-1133">Transmembrane helix</keyword>
<dbReference type="AlphaFoldDB" id="A0ABD3TGW2"/>
<evidence type="ECO:0000256" key="2">
    <source>
        <dbReference type="ARBA" id="ARBA00022692"/>
    </source>
</evidence>
<protein>
    <recommendedName>
        <fullName evidence="5">MENTAL domain-containing protein</fullName>
    </recommendedName>
</protein>
<keyword evidence="7" id="KW-1185">Reference proteome</keyword>
<dbReference type="GO" id="GO:0016020">
    <property type="term" value="C:membrane"/>
    <property type="evidence" value="ECO:0007669"/>
    <property type="project" value="UniProtKB-SubCell"/>
</dbReference>
<dbReference type="Proteomes" id="UP001634394">
    <property type="component" value="Unassembled WGS sequence"/>
</dbReference>
<gene>
    <name evidence="6" type="ORF">ACJMK2_021694</name>
</gene>
<comment type="caution">
    <text evidence="6">The sequence shown here is derived from an EMBL/GenBank/DDBJ whole genome shotgun (WGS) entry which is preliminary data.</text>
</comment>
<proteinExistence type="predicted"/>
<evidence type="ECO:0000256" key="3">
    <source>
        <dbReference type="ARBA" id="ARBA00023136"/>
    </source>
</evidence>